<sequence>MPPSSFERKEERRDCVSRKTALSGRYLTAVERAHSLNARASAISTENMRKRIDDIVGRVITISYKFSNEHLSASQPLRNNAVMRFCRGFDMI</sequence>
<name>A0A016USZ2_9BILA</name>
<reference evidence="2" key="1">
    <citation type="journal article" date="2015" name="Nat. Genet.">
        <title>The genome and transcriptome of the zoonotic hookworm Ancylostoma ceylanicum identify infection-specific gene families.</title>
        <authorList>
            <person name="Schwarz E.M."/>
            <person name="Hu Y."/>
            <person name="Antoshechkin I."/>
            <person name="Miller M.M."/>
            <person name="Sternberg P.W."/>
            <person name="Aroian R.V."/>
        </authorList>
    </citation>
    <scope>NUCLEOTIDE SEQUENCE</scope>
    <source>
        <strain evidence="2">HY135</strain>
    </source>
</reference>
<dbReference type="AlphaFoldDB" id="A0A016USZ2"/>
<accession>A0A016USZ2</accession>
<protein>
    <submittedName>
        <fullName evidence="1">Uncharacterized protein</fullName>
    </submittedName>
</protein>
<evidence type="ECO:0000313" key="2">
    <source>
        <dbReference type="Proteomes" id="UP000024635"/>
    </source>
</evidence>
<organism evidence="1 2">
    <name type="scientific">Ancylostoma ceylanicum</name>
    <dbReference type="NCBI Taxonomy" id="53326"/>
    <lineage>
        <taxon>Eukaryota</taxon>
        <taxon>Metazoa</taxon>
        <taxon>Ecdysozoa</taxon>
        <taxon>Nematoda</taxon>
        <taxon>Chromadorea</taxon>
        <taxon>Rhabditida</taxon>
        <taxon>Rhabditina</taxon>
        <taxon>Rhabditomorpha</taxon>
        <taxon>Strongyloidea</taxon>
        <taxon>Ancylostomatidae</taxon>
        <taxon>Ancylostomatinae</taxon>
        <taxon>Ancylostoma</taxon>
    </lineage>
</organism>
<dbReference type="EMBL" id="JARK01001363">
    <property type="protein sequence ID" value="EYC18529.1"/>
    <property type="molecule type" value="Genomic_DNA"/>
</dbReference>
<proteinExistence type="predicted"/>
<gene>
    <name evidence="1" type="primary">Acey_s0027.g1569</name>
    <name evidence="1" type="ORF">Y032_0027g1569</name>
</gene>
<evidence type="ECO:0000313" key="1">
    <source>
        <dbReference type="EMBL" id="EYC18529.1"/>
    </source>
</evidence>
<comment type="caution">
    <text evidence="1">The sequence shown here is derived from an EMBL/GenBank/DDBJ whole genome shotgun (WGS) entry which is preliminary data.</text>
</comment>
<keyword evidence="2" id="KW-1185">Reference proteome</keyword>
<dbReference type="Proteomes" id="UP000024635">
    <property type="component" value="Unassembled WGS sequence"/>
</dbReference>